<feature type="signal peptide" evidence="1">
    <location>
        <begin position="1"/>
        <end position="27"/>
    </location>
</feature>
<dbReference type="AlphaFoldDB" id="A0A1B8NWD4"/>
<accession>A0A1B8NWD4</accession>
<keyword evidence="1" id="KW-0732">Signal</keyword>
<reference evidence="2 3" key="1">
    <citation type="submission" date="2016-06" db="EMBL/GenBank/DDBJ databases">
        <title>Genome sequence of halotolerant plant growth promoting strain of Halomonas elongata HEK1 isolated from salterns of Rann of Kutch, Gujarat, India.</title>
        <authorList>
            <person name="Gaba S."/>
            <person name="Singh R.N."/>
            <person name="Abrol S."/>
            <person name="Kaushik R."/>
            <person name="Saxena A.K."/>
        </authorList>
    </citation>
    <scope>NUCLEOTIDE SEQUENCE [LARGE SCALE GENOMIC DNA]</scope>
    <source>
        <strain evidence="2 3">HEK1</strain>
    </source>
</reference>
<evidence type="ECO:0000256" key="1">
    <source>
        <dbReference type="SAM" id="SignalP"/>
    </source>
</evidence>
<comment type="caution">
    <text evidence="2">The sequence shown here is derived from an EMBL/GenBank/DDBJ whole genome shotgun (WGS) entry which is preliminary data.</text>
</comment>
<protein>
    <recommendedName>
        <fullName evidence="4">Beta-lactamase</fullName>
    </recommendedName>
</protein>
<dbReference type="PATRIC" id="fig|2746.7.peg.3452"/>
<evidence type="ECO:0000313" key="3">
    <source>
        <dbReference type="Proteomes" id="UP000092504"/>
    </source>
</evidence>
<sequence>MRLSRAFLSRLALAMVLSVPIAGPALADAEKLEADLRALFADQPGELTIGDVSESLLGGETRAEGLEYVSDRASGCMSIAMSSKGITTIPTEWFWRG</sequence>
<evidence type="ECO:0000313" key="2">
    <source>
        <dbReference type="EMBL" id="OBX34302.1"/>
    </source>
</evidence>
<dbReference type="EMBL" id="MAJD01000002">
    <property type="protein sequence ID" value="OBX34302.1"/>
    <property type="molecule type" value="Genomic_DNA"/>
</dbReference>
<organism evidence="2 3">
    <name type="scientific">Halomonas elongata</name>
    <dbReference type="NCBI Taxonomy" id="2746"/>
    <lineage>
        <taxon>Bacteria</taxon>
        <taxon>Pseudomonadati</taxon>
        <taxon>Pseudomonadota</taxon>
        <taxon>Gammaproteobacteria</taxon>
        <taxon>Oceanospirillales</taxon>
        <taxon>Halomonadaceae</taxon>
        <taxon>Halomonas</taxon>
    </lineage>
</organism>
<name>A0A1B8NWD4_HALEL</name>
<dbReference type="Proteomes" id="UP000092504">
    <property type="component" value="Unassembled WGS sequence"/>
</dbReference>
<gene>
    <name evidence="2" type="ORF">A8U91_03355</name>
</gene>
<feature type="chain" id="PRO_5008611143" description="Beta-lactamase" evidence="1">
    <location>
        <begin position="28"/>
        <end position="97"/>
    </location>
</feature>
<proteinExistence type="predicted"/>
<evidence type="ECO:0008006" key="4">
    <source>
        <dbReference type="Google" id="ProtNLM"/>
    </source>
</evidence>